<dbReference type="GO" id="GO:0016810">
    <property type="term" value="F:hydrolase activity, acting on carbon-nitrogen (but not peptide) bonds"/>
    <property type="evidence" value="ECO:0007669"/>
    <property type="project" value="InterPro"/>
</dbReference>
<evidence type="ECO:0000313" key="7">
    <source>
        <dbReference type="EMBL" id="OIS90808.1"/>
    </source>
</evidence>
<feature type="signal peptide" evidence="5">
    <location>
        <begin position="1"/>
        <end position="26"/>
    </location>
</feature>
<dbReference type="Proteomes" id="UP000182985">
    <property type="component" value="Unassembled WGS sequence"/>
</dbReference>
<dbReference type="PROSITE" id="PS51257">
    <property type="entry name" value="PROKAR_LIPOPROTEIN"/>
    <property type="match status" value="1"/>
</dbReference>
<dbReference type="SUPFAM" id="SSF88713">
    <property type="entry name" value="Glycoside hydrolase/deacetylase"/>
    <property type="match status" value="1"/>
</dbReference>
<keyword evidence="5" id="KW-0732">Signal</keyword>
<dbReference type="InterPro" id="IPR050248">
    <property type="entry name" value="Polysacc_deacetylase_ArnD"/>
</dbReference>
<dbReference type="Pfam" id="PF01522">
    <property type="entry name" value="Polysacc_deac_1"/>
    <property type="match status" value="1"/>
</dbReference>
<dbReference type="InterPro" id="IPR011330">
    <property type="entry name" value="Glyco_hydro/deAcase_b/a-brl"/>
</dbReference>
<evidence type="ECO:0000256" key="5">
    <source>
        <dbReference type="SAM" id="SignalP"/>
    </source>
</evidence>
<dbReference type="InterPro" id="IPR002509">
    <property type="entry name" value="NODB_dom"/>
</dbReference>
<protein>
    <recommendedName>
        <fullName evidence="3">Chitooligosaccharide deacetylase</fullName>
    </recommendedName>
    <alternativeName>
        <fullName evidence="4">Nodulation protein B</fullName>
    </alternativeName>
</protein>
<comment type="caution">
    <text evidence="7">The sequence shown here is derived from an EMBL/GenBank/DDBJ whole genome shotgun (WGS) entry which is preliminary data.</text>
</comment>
<evidence type="ECO:0000259" key="6">
    <source>
        <dbReference type="PROSITE" id="PS51677"/>
    </source>
</evidence>
<dbReference type="PANTHER" id="PTHR10587">
    <property type="entry name" value="GLYCOSYL TRANSFERASE-RELATED"/>
    <property type="match status" value="1"/>
</dbReference>
<dbReference type="EMBL" id="MOEC01000040">
    <property type="protein sequence ID" value="OIS90808.1"/>
    <property type="molecule type" value="Genomic_DNA"/>
</dbReference>
<sequence length="253" mass="28273">MIKRTVFGVAVACITAISCLSAPVAAQDKTIYLTFDDGPLTGTENILNVLETENVPATMFMVGMHAEASATHKSLVERAKAMSLVTVGNHSYSHAHDLYRHFYSDTDAVVADMKRANKVLGLTTEPIRARLPGRDVFRLPDITKDDLSIGKMEDGREEPDFDFTAADGFYLYGWDHEWVHDSRGKPVQTVDLLVNEIDHLFTAARFVRPNKLILLMHDEMFQDGYDGEANLRDLIQKLKQNGYAFGAIQTYDG</sequence>
<feature type="domain" description="NodB homology" evidence="6">
    <location>
        <begin position="29"/>
        <end position="246"/>
    </location>
</feature>
<evidence type="ECO:0000256" key="4">
    <source>
        <dbReference type="ARBA" id="ARBA00032976"/>
    </source>
</evidence>
<proteinExistence type="inferred from homology"/>
<gene>
    <name evidence="7" type="ORF">BLA27_24695</name>
</gene>
<accession>A0A1J6I766</accession>
<feature type="chain" id="PRO_5009639365" description="Chitooligosaccharide deacetylase" evidence="5">
    <location>
        <begin position="27"/>
        <end position="253"/>
    </location>
</feature>
<evidence type="ECO:0000256" key="3">
    <source>
        <dbReference type="ARBA" id="ARBA00020071"/>
    </source>
</evidence>
<keyword evidence="8" id="KW-1185">Reference proteome</keyword>
<comment type="function">
    <text evidence="1">Is involved in generating a small heat-stable compound (Nod), an acylated oligomer of N-acetylglucosamine, that stimulates mitosis in various plant protoplasts.</text>
</comment>
<dbReference type="PROSITE" id="PS51677">
    <property type="entry name" value="NODB"/>
    <property type="match status" value="1"/>
</dbReference>
<comment type="similarity">
    <text evidence="2">Belongs to the polysaccharide deacetylase family.</text>
</comment>
<dbReference type="RefSeq" id="WP_071633995.1">
    <property type="nucleotide sequence ID" value="NZ_MOEC01000040.1"/>
</dbReference>
<dbReference type="GO" id="GO:0005975">
    <property type="term" value="P:carbohydrate metabolic process"/>
    <property type="evidence" value="ECO:0007669"/>
    <property type="project" value="InterPro"/>
</dbReference>
<name>A0A1J6I766_9HYPH</name>
<evidence type="ECO:0000256" key="1">
    <source>
        <dbReference type="ARBA" id="ARBA00003236"/>
    </source>
</evidence>
<dbReference type="AlphaFoldDB" id="A0A1J6I766"/>
<evidence type="ECO:0000313" key="8">
    <source>
        <dbReference type="Proteomes" id="UP000182985"/>
    </source>
</evidence>
<dbReference type="OrthoDB" id="9784220at2"/>
<dbReference type="Gene3D" id="3.20.20.370">
    <property type="entry name" value="Glycoside hydrolase/deacetylase"/>
    <property type="match status" value="1"/>
</dbReference>
<organism evidence="7 8">
    <name type="scientific">Brucella cytisi</name>
    <dbReference type="NCBI Taxonomy" id="407152"/>
    <lineage>
        <taxon>Bacteria</taxon>
        <taxon>Pseudomonadati</taxon>
        <taxon>Pseudomonadota</taxon>
        <taxon>Alphaproteobacteria</taxon>
        <taxon>Hyphomicrobiales</taxon>
        <taxon>Brucellaceae</taxon>
        <taxon>Brucella/Ochrobactrum group</taxon>
        <taxon>Brucella</taxon>
    </lineage>
</organism>
<reference evidence="7 8" key="1">
    <citation type="submission" date="2016-10" db="EMBL/GenBank/DDBJ databases">
        <title>The Draft Genome Sequence of the Potato Rhizosphere Bacteria Ochrobactrum sp. IPA7.2.</title>
        <authorList>
            <person name="Gogoleva N.E."/>
            <person name="Khlopko Y.A."/>
            <person name="Burygin G.L."/>
            <person name="Plotnikov A.O."/>
        </authorList>
    </citation>
    <scope>NUCLEOTIDE SEQUENCE [LARGE SCALE GENOMIC DNA]</scope>
    <source>
        <strain evidence="7 8">IPA7.2</strain>
    </source>
</reference>
<evidence type="ECO:0000256" key="2">
    <source>
        <dbReference type="ARBA" id="ARBA00010973"/>
    </source>
</evidence>